<dbReference type="EMBL" id="JBHFQA010000015">
    <property type="protein sequence ID" value="KAL2086102.1"/>
    <property type="molecule type" value="Genomic_DNA"/>
</dbReference>
<evidence type="ECO:0000313" key="7">
    <source>
        <dbReference type="Proteomes" id="UP001591681"/>
    </source>
</evidence>
<comment type="similarity">
    <text evidence="1">Belongs to the TASOR family.</text>
</comment>
<feature type="compositionally biased region" description="Basic and acidic residues" evidence="2">
    <location>
        <begin position="1194"/>
        <end position="1203"/>
    </location>
</feature>
<dbReference type="InterPro" id="IPR046432">
    <property type="entry name" value="TASOR"/>
</dbReference>
<feature type="compositionally biased region" description="Basic and acidic residues" evidence="2">
    <location>
        <begin position="588"/>
        <end position="598"/>
    </location>
</feature>
<dbReference type="Proteomes" id="UP001591681">
    <property type="component" value="Unassembled WGS sequence"/>
</dbReference>
<feature type="region of interest" description="Disordered" evidence="2">
    <location>
        <begin position="747"/>
        <end position="770"/>
    </location>
</feature>
<evidence type="ECO:0000259" key="5">
    <source>
        <dbReference type="Pfam" id="PF24630"/>
    </source>
</evidence>
<dbReference type="Pfam" id="PF23314">
    <property type="entry name" value="TASOR_alpha-beta"/>
    <property type="match status" value="1"/>
</dbReference>
<feature type="region of interest" description="Disordered" evidence="2">
    <location>
        <begin position="803"/>
        <end position="822"/>
    </location>
</feature>
<feature type="domain" description="TASOR pseudo-PARP" evidence="3">
    <location>
        <begin position="71"/>
        <end position="219"/>
    </location>
</feature>
<name>A0ABD1JG15_9TELE</name>
<feature type="region of interest" description="Disordered" evidence="2">
    <location>
        <begin position="1378"/>
        <end position="1405"/>
    </location>
</feature>
<feature type="region of interest" description="Disordered" evidence="2">
    <location>
        <begin position="933"/>
        <end position="966"/>
    </location>
</feature>
<feature type="compositionally biased region" description="Basic residues" evidence="2">
    <location>
        <begin position="1182"/>
        <end position="1193"/>
    </location>
</feature>
<feature type="compositionally biased region" description="Polar residues" evidence="2">
    <location>
        <begin position="1378"/>
        <end position="1389"/>
    </location>
</feature>
<dbReference type="InterPro" id="IPR022188">
    <property type="entry name" value="TASOR_DUF3715"/>
</dbReference>
<gene>
    <name evidence="6" type="ORF">ACEWY4_017161</name>
</gene>
<feature type="region of interest" description="Disordered" evidence="2">
    <location>
        <begin position="707"/>
        <end position="731"/>
    </location>
</feature>
<accession>A0ABD1JG15</accession>
<dbReference type="Pfam" id="PF12509">
    <property type="entry name" value="DUF3715"/>
    <property type="match status" value="1"/>
</dbReference>
<comment type="caution">
    <text evidence="6">The sequence shown here is derived from an EMBL/GenBank/DDBJ whole genome shotgun (WGS) entry which is preliminary data.</text>
</comment>
<dbReference type="InterPro" id="IPR056243">
    <property type="entry name" value="TASOR_ab_dom"/>
</dbReference>
<feature type="region of interest" description="Disordered" evidence="2">
    <location>
        <begin position="1006"/>
        <end position="1133"/>
    </location>
</feature>
<feature type="compositionally biased region" description="Polar residues" evidence="2">
    <location>
        <begin position="1058"/>
        <end position="1068"/>
    </location>
</feature>
<feature type="domain" description="TASOR alpha/beta" evidence="4">
    <location>
        <begin position="1783"/>
        <end position="1876"/>
    </location>
</feature>
<dbReference type="PANTHER" id="PTHR16207">
    <property type="entry name" value="SET DOMAIN-CONTAINING PROTEIN"/>
    <property type="match status" value="1"/>
</dbReference>
<evidence type="ECO:0000313" key="6">
    <source>
        <dbReference type="EMBL" id="KAL2086102.1"/>
    </source>
</evidence>
<evidence type="ECO:0000256" key="2">
    <source>
        <dbReference type="SAM" id="MobiDB-lite"/>
    </source>
</evidence>
<reference evidence="6 7" key="1">
    <citation type="submission" date="2024-09" db="EMBL/GenBank/DDBJ databases">
        <title>A chromosome-level genome assembly of Gray's grenadier anchovy, Coilia grayii.</title>
        <authorList>
            <person name="Fu Z."/>
        </authorList>
    </citation>
    <scope>NUCLEOTIDE SEQUENCE [LARGE SCALE GENOMIC DNA]</scope>
    <source>
        <strain evidence="6">G4</strain>
        <tissue evidence="6">Muscle</tissue>
    </source>
</reference>
<dbReference type="InterPro" id="IPR056242">
    <property type="entry name" value="PIN_TASOR"/>
</dbReference>
<dbReference type="PANTHER" id="PTHR16207:SF10">
    <property type="entry name" value="PROTEIN TASOR 2"/>
    <property type="match status" value="1"/>
</dbReference>
<feature type="region of interest" description="Disordered" evidence="2">
    <location>
        <begin position="1459"/>
        <end position="1487"/>
    </location>
</feature>
<evidence type="ECO:0008006" key="8">
    <source>
        <dbReference type="Google" id="ProtNLM"/>
    </source>
</evidence>
<feature type="compositionally biased region" description="Basic and acidic residues" evidence="2">
    <location>
        <begin position="1459"/>
        <end position="1480"/>
    </location>
</feature>
<keyword evidence="7" id="KW-1185">Reference proteome</keyword>
<feature type="domain" description="TASOR PIN" evidence="5">
    <location>
        <begin position="1880"/>
        <end position="2006"/>
    </location>
</feature>
<evidence type="ECO:0000259" key="3">
    <source>
        <dbReference type="Pfam" id="PF12509"/>
    </source>
</evidence>
<sequence length="2008" mass="220425">MVSEQAMEEDVRLNDLMELVLPGSEVFDGSILPLLHNSYLYDDSRKSFLYSSAHLINSDALQTRYAAFRAEKKERGYTESELEESFGFLLFDDENKATDLGQRGLRAGHGTCSTLGDPSKGVYISKYSDCLELKPWYSGKSGYVAIIKLTKGRVKEVTENYTLKFTPPTPGFDCHESEQIRKVTASASSFLAFERTQYYLYEILNGGEDTDVCPRHVCPFAIVAFSYGKPEADDPGKVKEERCDFSSFDYKPWRGQLAVDSMVFDIGLKSHFGALIPAKLPELLSAESVMRVTDLKALLPKEVFETCFTGEIVVGGKCCSLYEVFSTDDEDSSSLYLLMNELQEKDLALVFLLSDCGVFIMLHSAYFLSYEGASSEEIGALYGLFIFPDSHVIQKENKPVQKKSPLSLRVSRVIPALNFAETEIEKCVLDQTGDLRSLLEQHLNRYGTLIQPAIQSSPRREATMFPDQYDCISHLYPLPQWTEATRLKVTLYFDDPSSFVIPLKRAAELIRRQQSRDELDDDVYYYISSPEEEPCSAVNSDADMPPCAEGSSTDVPPCAKGSSTDVRPCAEGSSTDVRPCAEGSSTDVRPDVAADRLKKGNLVGCSSSSASLVPNGVDPSDELSQDYDLPVSLPQGQPTSDTEEAPPKEKKPVQDDERDLSGNSVGVGSVVDTLRQKKDELSSSQASVFIQLSGPNLPEDLLSAEEADIESTSVSSDTHPEARADEFSEEELDDYDLGMPSLELELSPGKAEQPFKSSLEESASKQPVAGPVESPLKVQVSVLAFAPEESDNALDKARQCYMGESPSQSNRASDTSKDIDQRGLKDTMNCSHVTVLPAVPQSSPNVCVEKPAEAVPTATSPAVVGGSSKMVDHETALPSVPAQDNGSEGLHSIDTRQAPQRAKGKFQDQSPQVKADFAAEVWDKEVLLNGSTVYNEEPGSASPCREKSSELKETSSLHDVDSLEDMGSARVETDCKLQGKSDSALMEHNKSDGLCSSEQQDVTSATLLEKSKSNENQSSSTGALAGDHASVQMPTGQNEKERDSSSENSLPVDVCGPHTNTHPQSQCDTYAGEPLQPEPCPVTRPQPEACLVTPPPSAPCDLSEEGGGLQESSSVSENSSVSSDASRKSDKEEAVCCCPPSEAQRPLATEEGNICCEHNYSQCHNETLSTANETLEKDGKTPRRGHRIKYRKLAKGEDQPSERKAKKRKPCMDSLNDDLKAVMTSCGKVFVPHGSAMLPEDMELAKKKQKDSDCKKGSSQTGLEEQIYLTLSLDSAQHTGSVKCGTAKDLKGSFSKSPDPGSVLKMGAQEMADDGTDDFFPFLSSAMEESTKTGASWAAELHGTTGSSSKERDHNIRKRRYTVTPISGLKAVFKAGKRSTSLGASGSETDSTRIKGPESTSTREHKKLLKQWRKLNAKDIFKETGPSPEGSPTDAMSITEELQGLDDGMLFQIPLETVTESREESPKKRHRTLNEPRDKGTIGSSTRKKVCKSSFQRQRRIVQKGELIEVSRQWNETYDFGLDSKLEKNPDGIAVSRALHGPWNFNLTDTDEEFNLIFNMWIGLFYSKSVPRIFHVDAGSFPPEKDICRAAESQQRHTERKVSARQEAEAVASALAPAGFLVLKMSHEPMGTPSGLQLSTLLESNTCEVLDLSIKAQKPSDDVTAPAEPLSVASIAVCDPGDGPYIKDVDGPLDLRTEAVCARDKRVSDELCSTERTTGDCKSPLALATTNISCQSDRLKKEETSVNTATSSALDLSGGKMVDFFDWLEEDGNHVVTQDSSIKYRFFILVTSEDPFFRETKEQLEADGHIAVGPEQFDLDTPNPPCPLLVVVRNQDIAEHICEVPHLLELKKSSSAVFAGIDRPDDIPNLTHEKLFARGGFIMFDGASFKDLSLESMKRTAVLLQERGRKGKWKWYLHYRDSRGLRQDARTNEDARDRKQFLDGCQEAGLVEVLPYHDCDVMSHDRPNYLPCLLRLQVHNATRRFPVFITGTTDDAFGKSGIFTTDTF</sequence>
<organism evidence="6 7">
    <name type="scientific">Coilia grayii</name>
    <name type="common">Gray's grenadier anchovy</name>
    <dbReference type="NCBI Taxonomy" id="363190"/>
    <lineage>
        <taxon>Eukaryota</taxon>
        <taxon>Metazoa</taxon>
        <taxon>Chordata</taxon>
        <taxon>Craniata</taxon>
        <taxon>Vertebrata</taxon>
        <taxon>Euteleostomi</taxon>
        <taxon>Actinopterygii</taxon>
        <taxon>Neopterygii</taxon>
        <taxon>Teleostei</taxon>
        <taxon>Clupei</taxon>
        <taxon>Clupeiformes</taxon>
        <taxon>Clupeoidei</taxon>
        <taxon>Engraulidae</taxon>
        <taxon>Coilinae</taxon>
        <taxon>Coilia</taxon>
    </lineage>
</organism>
<protein>
    <recommendedName>
        <fullName evidence="8">DUF3715 domain-containing protein</fullName>
    </recommendedName>
</protein>
<feature type="compositionally biased region" description="Basic and acidic residues" evidence="2">
    <location>
        <begin position="645"/>
        <end position="655"/>
    </location>
</feature>
<feature type="compositionally biased region" description="Low complexity" evidence="2">
    <location>
        <begin position="1110"/>
        <end position="1124"/>
    </location>
</feature>
<evidence type="ECO:0000259" key="4">
    <source>
        <dbReference type="Pfam" id="PF23314"/>
    </source>
</evidence>
<feature type="region of interest" description="Disordered" evidence="2">
    <location>
        <begin position="1173"/>
        <end position="1211"/>
    </location>
</feature>
<evidence type="ECO:0000256" key="1">
    <source>
        <dbReference type="ARBA" id="ARBA00008058"/>
    </source>
</evidence>
<proteinExistence type="inferred from homology"/>
<feature type="region of interest" description="Disordered" evidence="2">
    <location>
        <begin position="533"/>
        <end position="669"/>
    </location>
</feature>
<feature type="compositionally biased region" description="Basic and acidic residues" evidence="2">
    <location>
        <begin position="944"/>
        <end position="961"/>
    </location>
</feature>
<dbReference type="Pfam" id="PF24630">
    <property type="entry name" value="PIN_TASOR"/>
    <property type="match status" value="1"/>
</dbReference>